<feature type="compositionally biased region" description="Low complexity" evidence="1">
    <location>
        <begin position="159"/>
        <end position="170"/>
    </location>
</feature>
<feature type="region of interest" description="Disordered" evidence="1">
    <location>
        <begin position="40"/>
        <end position="66"/>
    </location>
</feature>
<feature type="region of interest" description="Disordered" evidence="1">
    <location>
        <begin position="134"/>
        <end position="177"/>
    </location>
</feature>
<evidence type="ECO:0000313" key="3">
    <source>
        <dbReference type="Proteomes" id="UP001175228"/>
    </source>
</evidence>
<dbReference type="EMBL" id="JAUEPU010000013">
    <property type="protein sequence ID" value="KAK0497298.1"/>
    <property type="molecule type" value="Genomic_DNA"/>
</dbReference>
<dbReference type="Proteomes" id="UP001175228">
    <property type="component" value="Unassembled WGS sequence"/>
</dbReference>
<keyword evidence="3" id="KW-1185">Reference proteome</keyword>
<evidence type="ECO:0000256" key="1">
    <source>
        <dbReference type="SAM" id="MobiDB-lite"/>
    </source>
</evidence>
<name>A0AA39Q6Q9_9AGAR</name>
<protein>
    <submittedName>
        <fullName evidence="2">Uncharacterized protein</fullName>
    </submittedName>
</protein>
<comment type="caution">
    <text evidence="2">The sequence shown here is derived from an EMBL/GenBank/DDBJ whole genome shotgun (WGS) entry which is preliminary data.</text>
</comment>
<dbReference type="AlphaFoldDB" id="A0AA39Q6Q9"/>
<organism evidence="2 3">
    <name type="scientific">Armillaria luteobubalina</name>
    <dbReference type="NCBI Taxonomy" id="153913"/>
    <lineage>
        <taxon>Eukaryota</taxon>
        <taxon>Fungi</taxon>
        <taxon>Dikarya</taxon>
        <taxon>Basidiomycota</taxon>
        <taxon>Agaricomycotina</taxon>
        <taxon>Agaricomycetes</taxon>
        <taxon>Agaricomycetidae</taxon>
        <taxon>Agaricales</taxon>
        <taxon>Marasmiineae</taxon>
        <taxon>Physalacriaceae</taxon>
        <taxon>Armillaria</taxon>
    </lineage>
</organism>
<proteinExistence type="predicted"/>
<evidence type="ECO:0000313" key="2">
    <source>
        <dbReference type="EMBL" id="KAK0497298.1"/>
    </source>
</evidence>
<sequence>MRLLRWMRRGQMFEDEKANEIGYDRQPVVLQPRKMEPERWNLKDSDDNQTTGCALESSHHQHQRSSPAYSRVTFLCGNPKDQDTCKNAVKQCLLLAGQGPWLYGHTFPPVYLLNREANHPIGVRRNNAMYRISDMATERPSDTYGIPSSGRASEDDESGTSTSSDSVGVTRLKNDIQ</sequence>
<accession>A0AA39Q6Q9</accession>
<reference evidence="2" key="1">
    <citation type="submission" date="2023-06" db="EMBL/GenBank/DDBJ databases">
        <authorList>
            <consortium name="Lawrence Berkeley National Laboratory"/>
            <person name="Ahrendt S."/>
            <person name="Sahu N."/>
            <person name="Indic B."/>
            <person name="Wong-Bajracharya J."/>
            <person name="Merenyi Z."/>
            <person name="Ke H.-M."/>
            <person name="Monk M."/>
            <person name="Kocsube S."/>
            <person name="Drula E."/>
            <person name="Lipzen A."/>
            <person name="Balint B."/>
            <person name="Henrissat B."/>
            <person name="Andreopoulos B."/>
            <person name="Martin F.M."/>
            <person name="Harder C.B."/>
            <person name="Rigling D."/>
            <person name="Ford K.L."/>
            <person name="Foster G.D."/>
            <person name="Pangilinan J."/>
            <person name="Papanicolaou A."/>
            <person name="Barry K."/>
            <person name="LaButti K."/>
            <person name="Viragh M."/>
            <person name="Koriabine M."/>
            <person name="Yan M."/>
            <person name="Riley R."/>
            <person name="Champramary S."/>
            <person name="Plett K.L."/>
            <person name="Tsai I.J."/>
            <person name="Slot J."/>
            <person name="Sipos G."/>
            <person name="Plett J."/>
            <person name="Nagy L.G."/>
            <person name="Grigoriev I.V."/>
        </authorList>
    </citation>
    <scope>NUCLEOTIDE SEQUENCE</scope>
    <source>
        <strain evidence="2">HWK02</strain>
    </source>
</reference>
<gene>
    <name evidence="2" type="ORF">EDD18DRAFT_1331213</name>
</gene>